<comment type="caution">
    <text evidence="2">The sequence shown here is derived from an EMBL/GenBank/DDBJ whole genome shotgun (WGS) entry which is preliminary data.</text>
</comment>
<sequence length="332" mass="36601">MKFTFAIVLLSTLARVSEGGEGTDVGVGWGIVGDTFKRLREIVADNVGERGNKYLRRLKKDNDSVSFHGETIDECDDSMNWNHGSYSVASKRSGNIKIHVPQDTQIGDTLFLFLRLTFCSGKFQHDLLPNPPSIICQSRTDGFLPIRLDQWTRGAECFKSNNDQDDCLRASDCIQEDGPYCLKFRRGNRLGEGKDLSSIMFYRKVTEDDPGCWNIELRGNTTTWAVITAITNVNEQRPIVSAIGASCDNATDSVFPSVYGRDNDVLLLSQSFDDTASESDFKPPDGTSLLGWTRSDDEVSYIRGSAGKLITGGQGGPKCKDALVSVVVNRAK</sequence>
<evidence type="ECO:0000256" key="1">
    <source>
        <dbReference type="SAM" id="SignalP"/>
    </source>
</evidence>
<dbReference type="Proteomes" id="UP001530315">
    <property type="component" value="Unassembled WGS sequence"/>
</dbReference>
<reference evidence="2 3" key="1">
    <citation type="submission" date="2024-10" db="EMBL/GenBank/DDBJ databases">
        <title>Updated reference genomes for cyclostephanoid diatoms.</title>
        <authorList>
            <person name="Roberts W.R."/>
            <person name="Alverson A.J."/>
        </authorList>
    </citation>
    <scope>NUCLEOTIDE SEQUENCE [LARGE SCALE GENOMIC DNA]</scope>
    <source>
        <strain evidence="2 3">AJA276-08</strain>
    </source>
</reference>
<gene>
    <name evidence="2" type="ORF">ACHAW5_006742</name>
</gene>
<accession>A0ABD3PWF6</accession>
<keyword evidence="1" id="KW-0732">Signal</keyword>
<dbReference type="AlphaFoldDB" id="A0ABD3PWF6"/>
<evidence type="ECO:0000313" key="3">
    <source>
        <dbReference type="Proteomes" id="UP001530315"/>
    </source>
</evidence>
<feature type="signal peptide" evidence="1">
    <location>
        <begin position="1"/>
        <end position="19"/>
    </location>
</feature>
<feature type="chain" id="PRO_5044800487" evidence="1">
    <location>
        <begin position="20"/>
        <end position="332"/>
    </location>
</feature>
<dbReference type="EMBL" id="JALLAZ020000565">
    <property type="protein sequence ID" value="KAL3792097.1"/>
    <property type="molecule type" value="Genomic_DNA"/>
</dbReference>
<evidence type="ECO:0000313" key="2">
    <source>
        <dbReference type="EMBL" id="KAL3792097.1"/>
    </source>
</evidence>
<keyword evidence="3" id="KW-1185">Reference proteome</keyword>
<name>A0ABD3PWF6_9STRA</name>
<organism evidence="2 3">
    <name type="scientific">Stephanodiscus triporus</name>
    <dbReference type="NCBI Taxonomy" id="2934178"/>
    <lineage>
        <taxon>Eukaryota</taxon>
        <taxon>Sar</taxon>
        <taxon>Stramenopiles</taxon>
        <taxon>Ochrophyta</taxon>
        <taxon>Bacillariophyta</taxon>
        <taxon>Coscinodiscophyceae</taxon>
        <taxon>Thalassiosirophycidae</taxon>
        <taxon>Stephanodiscales</taxon>
        <taxon>Stephanodiscaceae</taxon>
        <taxon>Stephanodiscus</taxon>
    </lineage>
</organism>
<protein>
    <submittedName>
        <fullName evidence="2">Uncharacterized protein</fullName>
    </submittedName>
</protein>
<proteinExistence type="predicted"/>